<evidence type="ECO:0000256" key="1">
    <source>
        <dbReference type="ARBA" id="ARBA00004536"/>
    </source>
</evidence>
<name>A0ABM4CJ39_HYDVU</name>
<comment type="similarity">
    <text evidence="2">Belongs to the CCDC85 family.</text>
</comment>
<dbReference type="PANTHER" id="PTHR13546">
    <property type="entry name" value="RE60986P"/>
    <property type="match status" value="1"/>
</dbReference>
<dbReference type="GeneID" id="100203232"/>
<keyword evidence="4 5" id="KW-0175">Coiled coil</keyword>
<keyword evidence="3" id="KW-0965">Cell junction</keyword>
<evidence type="ECO:0000313" key="6">
    <source>
        <dbReference type="Proteomes" id="UP001652625"/>
    </source>
</evidence>
<feature type="coiled-coil region" evidence="5">
    <location>
        <begin position="105"/>
        <end position="139"/>
    </location>
</feature>
<gene>
    <name evidence="7 8" type="primary">LOC100203232</name>
</gene>
<sequence length="458" mass="52686">MTSTNVTVINDQNENQLSEKNKVVHHDNEHKIDKLENSILPLSSELYDADEKTKLDNLSTFYKDLENDPKDFFLSTEDETYYLSSRLKLVEDEKLALMIDHNNLIKEFNKHMESYLEEIRNLKESKQLIEREAKELRDLCCLLDDERKKCRQLAKEWQRFGRHSVSVMRKEVLSYQNKINLVEEKQQEIMKENAELRDLCVYLDSQRLPNENQFAISYQCSKCSNMLIQNNSLHIDKPEVVKVSDQIHIEQFKLKSSNEKKRVSFTFASEDDSDSFSTISEADSRLDFPPSFDSVESYITSGDTQGLLRNLDSLHRATYRKNMRSDISPRNSGLVRLSDPSLMSGIQVDELKEKMALTRCGKATLTETDITRLKDMCHIVDKDPSSCTSIGNLANLTSENTSQVLKPQLNTIINISTNDIDEASTENNINNSKRFTKASDDNNLNTSDKVSFESSQLV</sequence>
<dbReference type="RefSeq" id="XP_065661774.1">
    <property type="nucleotide sequence ID" value="XM_065805702.1"/>
</dbReference>
<keyword evidence="6" id="KW-1185">Reference proteome</keyword>
<evidence type="ECO:0000256" key="5">
    <source>
        <dbReference type="SAM" id="Coils"/>
    </source>
</evidence>
<proteinExistence type="inferred from homology"/>
<protein>
    <submittedName>
        <fullName evidence="7 8">Uncharacterized protein LOC100203232 isoform X2</fullName>
    </submittedName>
</protein>
<evidence type="ECO:0000313" key="7">
    <source>
        <dbReference type="RefSeq" id="XP_065661774.1"/>
    </source>
</evidence>
<dbReference type="InterPro" id="IPR019359">
    <property type="entry name" value="CCDC85"/>
</dbReference>
<dbReference type="Pfam" id="PF10226">
    <property type="entry name" value="CCDC85"/>
    <property type="match status" value="1"/>
</dbReference>
<dbReference type="PANTHER" id="PTHR13546:SF15">
    <property type="entry name" value="CCDC85"/>
    <property type="match status" value="1"/>
</dbReference>
<comment type="subcellular location">
    <subcellularLocation>
        <location evidence="1">Cell junction</location>
        <location evidence="1">Adherens junction</location>
    </subcellularLocation>
</comment>
<dbReference type="Proteomes" id="UP001652625">
    <property type="component" value="Chromosome 09"/>
</dbReference>
<evidence type="ECO:0000256" key="3">
    <source>
        <dbReference type="ARBA" id="ARBA00022949"/>
    </source>
</evidence>
<evidence type="ECO:0000256" key="4">
    <source>
        <dbReference type="ARBA" id="ARBA00023054"/>
    </source>
</evidence>
<evidence type="ECO:0000256" key="2">
    <source>
        <dbReference type="ARBA" id="ARBA00009052"/>
    </source>
</evidence>
<evidence type="ECO:0000313" key="8">
    <source>
        <dbReference type="RefSeq" id="XP_065661776.1"/>
    </source>
</evidence>
<reference evidence="7 8" key="1">
    <citation type="submission" date="2025-05" db="UniProtKB">
        <authorList>
            <consortium name="RefSeq"/>
        </authorList>
    </citation>
    <scope>IDENTIFICATION</scope>
</reference>
<organism evidence="6 8">
    <name type="scientific">Hydra vulgaris</name>
    <name type="common">Hydra</name>
    <name type="synonym">Hydra attenuata</name>
    <dbReference type="NCBI Taxonomy" id="6087"/>
    <lineage>
        <taxon>Eukaryota</taxon>
        <taxon>Metazoa</taxon>
        <taxon>Cnidaria</taxon>
        <taxon>Hydrozoa</taxon>
        <taxon>Hydroidolina</taxon>
        <taxon>Anthoathecata</taxon>
        <taxon>Aplanulata</taxon>
        <taxon>Hydridae</taxon>
        <taxon>Hydra</taxon>
    </lineage>
</organism>
<dbReference type="RefSeq" id="XP_065661776.1">
    <property type="nucleotide sequence ID" value="XM_065805704.1"/>
</dbReference>
<accession>A0ABM4CJ39</accession>